<dbReference type="FunFam" id="3.20.20.140:FF:000047">
    <property type="entry name" value="PHP domain-containing protein"/>
    <property type="match status" value="1"/>
</dbReference>
<feature type="domain" description="Polymerase/histidinol phosphatase N-terminal" evidence="1">
    <location>
        <begin position="101"/>
        <end position="180"/>
    </location>
</feature>
<proteinExistence type="predicted"/>
<keyword evidence="3" id="KW-1185">Reference proteome</keyword>
<dbReference type="InterPro" id="IPR050243">
    <property type="entry name" value="PHP_phosphatase"/>
</dbReference>
<keyword evidence="2" id="KW-0378">Hydrolase</keyword>
<dbReference type="GO" id="GO:0008270">
    <property type="term" value="F:zinc ion binding"/>
    <property type="evidence" value="ECO:0007669"/>
    <property type="project" value="TreeGrafter"/>
</dbReference>
<dbReference type="STRING" id="568860.SAMN05421811_119111"/>
<dbReference type="SUPFAM" id="SSF47802">
    <property type="entry name" value="DNA polymerase beta, N-terminal domain-like"/>
    <property type="match status" value="1"/>
</dbReference>
<dbReference type="SMART" id="SM00481">
    <property type="entry name" value="POLIIIAc"/>
    <property type="match status" value="1"/>
</dbReference>
<dbReference type="Gene3D" id="3.20.20.140">
    <property type="entry name" value="Metal-dependent hydrolases"/>
    <property type="match status" value="1"/>
</dbReference>
<dbReference type="Proteomes" id="UP000199361">
    <property type="component" value="Unassembled WGS sequence"/>
</dbReference>
<dbReference type="InterPro" id="IPR003141">
    <property type="entry name" value="Pol/His_phosphatase_N"/>
</dbReference>
<dbReference type="InterPro" id="IPR016195">
    <property type="entry name" value="Pol/histidinol_Pase-like"/>
</dbReference>
<gene>
    <name evidence="2" type="ORF">SAMN05421811_119111</name>
</gene>
<dbReference type="CDD" id="cd07436">
    <property type="entry name" value="PHP_PolX"/>
    <property type="match status" value="1"/>
</dbReference>
<dbReference type="InterPro" id="IPR010996">
    <property type="entry name" value="HHH_MUS81"/>
</dbReference>
<reference evidence="2 3" key="1">
    <citation type="submission" date="2016-10" db="EMBL/GenBank/DDBJ databases">
        <authorList>
            <person name="de Groot N.N."/>
        </authorList>
    </citation>
    <scope>NUCLEOTIDE SEQUENCE [LARGE SCALE GENOMIC DNA]</scope>
    <source>
        <strain evidence="2 3">CGMCC 4.5598</strain>
    </source>
</reference>
<protein>
    <submittedName>
        <fullName evidence="2">Putative hydrolase</fullName>
    </submittedName>
</protein>
<dbReference type="OrthoDB" id="9808747at2"/>
<name>A0A1I0LLT8_9ACTN</name>
<dbReference type="GO" id="GO:0042578">
    <property type="term" value="F:phosphoric ester hydrolase activity"/>
    <property type="evidence" value="ECO:0007669"/>
    <property type="project" value="TreeGrafter"/>
</dbReference>
<evidence type="ECO:0000313" key="2">
    <source>
        <dbReference type="EMBL" id="SEU41696.1"/>
    </source>
</evidence>
<accession>A0A1I0LLT8</accession>
<dbReference type="Pfam" id="PF02811">
    <property type="entry name" value="PHP"/>
    <property type="match status" value="1"/>
</dbReference>
<dbReference type="PANTHER" id="PTHR36928:SF1">
    <property type="entry name" value="PHOSPHATASE YCDX-RELATED"/>
    <property type="match status" value="1"/>
</dbReference>
<dbReference type="NCBIfam" id="NF005928">
    <property type="entry name" value="PRK07945.1"/>
    <property type="match status" value="1"/>
</dbReference>
<dbReference type="GO" id="GO:0005829">
    <property type="term" value="C:cytosol"/>
    <property type="evidence" value="ECO:0007669"/>
    <property type="project" value="TreeGrafter"/>
</dbReference>
<dbReference type="InterPro" id="IPR047967">
    <property type="entry name" value="PolX_PHP"/>
</dbReference>
<dbReference type="Pfam" id="PF14716">
    <property type="entry name" value="HHH_8"/>
    <property type="match status" value="1"/>
</dbReference>
<dbReference type="AlphaFoldDB" id="A0A1I0LLT8"/>
<dbReference type="InterPro" id="IPR027421">
    <property type="entry name" value="DNA_pol_lamdba_lyase_dom_sf"/>
</dbReference>
<evidence type="ECO:0000313" key="3">
    <source>
        <dbReference type="Proteomes" id="UP000199361"/>
    </source>
</evidence>
<evidence type="ECO:0000259" key="1">
    <source>
        <dbReference type="SMART" id="SM00481"/>
    </source>
</evidence>
<organism evidence="2 3">
    <name type="scientific">Nonomuraea wenchangensis</name>
    <dbReference type="NCBI Taxonomy" id="568860"/>
    <lineage>
        <taxon>Bacteria</taxon>
        <taxon>Bacillati</taxon>
        <taxon>Actinomycetota</taxon>
        <taxon>Actinomycetes</taxon>
        <taxon>Streptosporangiales</taxon>
        <taxon>Streptosporangiaceae</taxon>
        <taxon>Nonomuraea</taxon>
    </lineage>
</organism>
<dbReference type="EMBL" id="FOHX01000019">
    <property type="protein sequence ID" value="SEU41696.1"/>
    <property type="molecule type" value="Genomic_DNA"/>
</dbReference>
<dbReference type="PIRSF" id="PIRSF036978">
    <property type="entry name" value="UCP036978_PHPhdr"/>
    <property type="match status" value="1"/>
</dbReference>
<dbReference type="RefSeq" id="WP_091092150.1">
    <property type="nucleotide sequence ID" value="NZ_FOHX01000019.1"/>
</dbReference>
<dbReference type="Gene3D" id="1.10.150.110">
    <property type="entry name" value="DNA polymerase beta, N-terminal domain-like"/>
    <property type="match status" value="1"/>
</dbReference>
<dbReference type="InterPro" id="IPR004013">
    <property type="entry name" value="PHP_dom"/>
</dbReference>
<dbReference type="PANTHER" id="PTHR36928">
    <property type="entry name" value="PHOSPHATASE YCDX-RELATED"/>
    <property type="match status" value="1"/>
</dbReference>
<sequence length="347" mass="38559">MNPVEALREIAFLLERAGEPTYRVRAFRRAAAVVAELPEEELLRLARDGGLGDLPGIGKVTALVINESLDGQVPTYLRRMRATEGVELDAETAALRAALKGDLHSHSDWSDGGSPIEEMAEAARSLGHEYWALTDHSPRLTVAKGLSAERLERQLDVVAALNERLAPFRILTGIEVDVNLDGSLDQEPELLDRLDVVVASVHSKLRMDGEEMTRRMVTAVADPRVDVLGHCTGRVVRGGGERGVKRPESEFDAELVFEACRRFGVAVEINSRPDRLDPPKRLMRLAYEMGCLFAIDSDAHAPGQLDWQRYGCERAARCGIEAGRIVNTWPLDRLLDWTRSRPERLSR</sequence>
<dbReference type="SUPFAM" id="SSF89550">
    <property type="entry name" value="PHP domain-like"/>
    <property type="match status" value="1"/>
</dbReference>
<dbReference type="InterPro" id="IPR017078">
    <property type="entry name" value="UCP036978_PHPhdr"/>
</dbReference>